<dbReference type="AlphaFoldDB" id="A0A1B6CL81"/>
<feature type="compositionally biased region" description="Basic and acidic residues" evidence="1">
    <location>
        <begin position="93"/>
        <end position="104"/>
    </location>
</feature>
<sequence>NSPTITKLHIIHKEDLQSCSERSVSPVRKSGSTLVKNECYVPAPGDLLPILIRSKQESVEYTTTDIDGVIPEEDAEDVNLSISEDNYEQALPEMRDSESQTRES</sequence>
<accession>A0A1B6CL81</accession>
<protein>
    <submittedName>
        <fullName evidence="2">Uncharacterized protein</fullName>
    </submittedName>
</protein>
<dbReference type="EMBL" id="GEDC01023074">
    <property type="protein sequence ID" value="JAS14224.1"/>
    <property type="molecule type" value="Transcribed_RNA"/>
</dbReference>
<feature type="non-terminal residue" evidence="2">
    <location>
        <position position="1"/>
    </location>
</feature>
<gene>
    <name evidence="2" type="ORF">g.4060</name>
</gene>
<feature type="non-terminal residue" evidence="2">
    <location>
        <position position="104"/>
    </location>
</feature>
<feature type="region of interest" description="Disordered" evidence="1">
    <location>
        <begin position="85"/>
        <end position="104"/>
    </location>
</feature>
<evidence type="ECO:0000313" key="2">
    <source>
        <dbReference type="EMBL" id="JAS14224.1"/>
    </source>
</evidence>
<name>A0A1B6CL81_9HEMI</name>
<proteinExistence type="predicted"/>
<evidence type="ECO:0000256" key="1">
    <source>
        <dbReference type="SAM" id="MobiDB-lite"/>
    </source>
</evidence>
<organism evidence="2">
    <name type="scientific">Clastoptera arizonana</name>
    <name type="common">Arizona spittle bug</name>
    <dbReference type="NCBI Taxonomy" id="38151"/>
    <lineage>
        <taxon>Eukaryota</taxon>
        <taxon>Metazoa</taxon>
        <taxon>Ecdysozoa</taxon>
        <taxon>Arthropoda</taxon>
        <taxon>Hexapoda</taxon>
        <taxon>Insecta</taxon>
        <taxon>Pterygota</taxon>
        <taxon>Neoptera</taxon>
        <taxon>Paraneoptera</taxon>
        <taxon>Hemiptera</taxon>
        <taxon>Auchenorrhyncha</taxon>
        <taxon>Cercopoidea</taxon>
        <taxon>Clastopteridae</taxon>
        <taxon>Clastoptera</taxon>
    </lineage>
</organism>
<reference evidence="2" key="1">
    <citation type="submission" date="2015-12" db="EMBL/GenBank/DDBJ databases">
        <title>De novo transcriptome assembly of four potential Pierce s Disease insect vectors from Arizona vineyards.</title>
        <authorList>
            <person name="Tassone E.E."/>
        </authorList>
    </citation>
    <scope>NUCLEOTIDE SEQUENCE</scope>
</reference>